<organism evidence="2 3">
    <name type="scientific">Panaeolus cyanescens</name>
    <dbReference type="NCBI Taxonomy" id="181874"/>
    <lineage>
        <taxon>Eukaryota</taxon>
        <taxon>Fungi</taxon>
        <taxon>Dikarya</taxon>
        <taxon>Basidiomycota</taxon>
        <taxon>Agaricomycotina</taxon>
        <taxon>Agaricomycetes</taxon>
        <taxon>Agaricomycetidae</taxon>
        <taxon>Agaricales</taxon>
        <taxon>Agaricineae</taxon>
        <taxon>Galeropsidaceae</taxon>
        <taxon>Panaeolus</taxon>
    </lineage>
</organism>
<evidence type="ECO:0000313" key="2">
    <source>
        <dbReference type="EMBL" id="PPQ99837.1"/>
    </source>
</evidence>
<evidence type="ECO:0000313" key="3">
    <source>
        <dbReference type="Proteomes" id="UP000284842"/>
    </source>
</evidence>
<feature type="region of interest" description="Disordered" evidence="1">
    <location>
        <begin position="1"/>
        <end position="24"/>
    </location>
</feature>
<dbReference type="Proteomes" id="UP000284842">
    <property type="component" value="Unassembled WGS sequence"/>
</dbReference>
<feature type="compositionally biased region" description="Acidic residues" evidence="1">
    <location>
        <begin position="577"/>
        <end position="587"/>
    </location>
</feature>
<gene>
    <name evidence="2" type="ORF">CVT24_009631</name>
</gene>
<feature type="region of interest" description="Disordered" evidence="1">
    <location>
        <begin position="57"/>
        <end position="91"/>
    </location>
</feature>
<dbReference type="PANTHER" id="PTHR46579:SF1">
    <property type="entry name" value="F5_8 TYPE C DOMAIN-CONTAINING PROTEIN"/>
    <property type="match status" value="1"/>
</dbReference>
<feature type="compositionally biased region" description="Acidic residues" evidence="1">
    <location>
        <begin position="599"/>
        <end position="612"/>
    </location>
</feature>
<name>A0A409YA09_9AGAR</name>
<evidence type="ECO:0000256" key="1">
    <source>
        <dbReference type="SAM" id="MobiDB-lite"/>
    </source>
</evidence>
<accession>A0A409YA09</accession>
<dbReference type="AlphaFoldDB" id="A0A409YA09"/>
<feature type="region of interest" description="Disordered" evidence="1">
    <location>
        <begin position="577"/>
        <end position="636"/>
    </location>
</feature>
<dbReference type="PANTHER" id="PTHR46579">
    <property type="entry name" value="F5/8 TYPE C DOMAIN-CONTAINING PROTEIN-RELATED"/>
    <property type="match status" value="1"/>
</dbReference>
<dbReference type="InParanoid" id="A0A409YA09"/>
<keyword evidence="3" id="KW-1185">Reference proteome</keyword>
<feature type="region of interest" description="Disordered" evidence="1">
    <location>
        <begin position="820"/>
        <end position="856"/>
    </location>
</feature>
<dbReference type="OrthoDB" id="3247418at2759"/>
<proteinExistence type="predicted"/>
<sequence length="1070" mass="120148">MSGSNTRFMEGESEPAYRAPDPPAPRRVPCVCNFKCSKLTYKTPLGVTLPGQLVHPSTRLSHSRKDQAMQEMKTSEALQSPEPLPEAPLEENTRVHQSRFRMVAPGDAAGMGVGESGDRDTSGLTRTAYLGDSAVYIQTAVCLLAAWLHLVAGLSRESVNTTMKAINIIAMLVFNLSYALANQQFGQMPSLSSSIPDIFSLPEDVRTAMLALSLEPNIIRIVCCPKCYKNYREEELPLDRLCTYRETKRSRICNEPLFTTRNTRSGPKTVPRTRFSIQDFESWLEYFLACPGIEEEIEKSYQHQRNVDRMTCLWDSPAWQNGLPGFSMLARGNLTFGFFIDWFNPLLNKIAGKIASAGAIIFFCLNLPNELQCRPEYTYFAGITPPPKEPTVETITALSDPIIQQFRNMWSGKIIRSSFYPNGLMRRIAILAALGDLLAMRKALGFAGIGSDAHFCSFCHLHKNDIEELDVRCFIPRIGSTVTAAARKWKDATTKTERKTIFAQHGVRWSSLHNLDYRDPVKHTVLGVMHNWIEGVLQHHTRHRWGIGADKDKQSKPTKNAHFNSAVLDADGDTLMEDAVSDSDSDSEPPVLPGLTSDVDSDDPGTDIEFDDFNQSPSLDGDVSDDDIAHSAPAASTFTTDELQQIRSCLSDSTIPSWVERPPVNLGEKSHGKLKADQWLKLYTVFLPLVLPELWLSSGSTSSNPRRLELLNNFHSLVLCTHKVCAYATSNDDADLYLHHYISYRRSSQTLFPHAPSRPNHHYAMHNADLLKFWGPLIRISEFPFEHHNGDLQKINTNNHMWELDYTMLRQICKRGRLKSSLQKHTSTLSTSPVPAPSPPSPLDNETIQPLLPDPNHPSIPLQQLAVLLSKQGHAAGSTSGKPSPNVDRLDDEHYHAWLKYMNDPSLQQPSYRNHTSLPHPENACVLPAYANYRKRISYKTRLYTSHDLHAGNSSILFQNLDKSLSAGFIQAMWEFDTSSHLDAQSQSRVFILVSPHKRLNVTDEMLNPYSSLPGLKADLVYAQIRPPKDHLVIEKEHIVAHLPFYIRPRGTFGISQSTIVLVNSLQRDL</sequence>
<dbReference type="EMBL" id="NHTK01001344">
    <property type="protein sequence ID" value="PPQ99837.1"/>
    <property type="molecule type" value="Genomic_DNA"/>
</dbReference>
<comment type="caution">
    <text evidence="2">The sequence shown here is derived from an EMBL/GenBank/DDBJ whole genome shotgun (WGS) entry which is preliminary data.</text>
</comment>
<dbReference type="STRING" id="181874.A0A409YA09"/>
<protein>
    <submittedName>
        <fullName evidence="2">Uncharacterized protein</fullName>
    </submittedName>
</protein>
<reference evidence="2 3" key="1">
    <citation type="journal article" date="2018" name="Evol. Lett.">
        <title>Horizontal gene cluster transfer increased hallucinogenic mushroom diversity.</title>
        <authorList>
            <person name="Reynolds H.T."/>
            <person name="Vijayakumar V."/>
            <person name="Gluck-Thaler E."/>
            <person name="Korotkin H.B."/>
            <person name="Matheny P.B."/>
            <person name="Slot J.C."/>
        </authorList>
    </citation>
    <scope>NUCLEOTIDE SEQUENCE [LARGE SCALE GENOMIC DNA]</scope>
    <source>
        <strain evidence="2 3">2629</strain>
    </source>
</reference>